<proteinExistence type="predicted"/>
<comment type="caution">
    <text evidence="1">The sequence shown here is derived from an EMBL/GenBank/DDBJ whole genome shotgun (WGS) entry which is preliminary data.</text>
</comment>
<evidence type="ECO:0000313" key="1">
    <source>
        <dbReference type="EMBL" id="KAJ3108603.1"/>
    </source>
</evidence>
<dbReference type="Proteomes" id="UP001211907">
    <property type="component" value="Unassembled WGS sequence"/>
</dbReference>
<evidence type="ECO:0000313" key="2">
    <source>
        <dbReference type="Proteomes" id="UP001211907"/>
    </source>
</evidence>
<protein>
    <submittedName>
        <fullName evidence="1">Uncharacterized protein</fullName>
    </submittedName>
</protein>
<name>A0AAD5SUF5_9FUNG</name>
<gene>
    <name evidence="1" type="ORF">HK100_003414</name>
</gene>
<dbReference type="EMBL" id="JADGJH010001850">
    <property type="protein sequence ID" value="KAJ3108603.1"/>
    <property type="molecule type" value="Genomic_DNA"/>
</dbReference>
<accession>A0AAD5SUF5</accession>
<keyword evidence="2" id="KW-1185">Reference proteome</keyword>
<sequence length="98" mass="11415">MALNGRHNQVAKYLEFLVQDRCIYDLESKQYFVNNSNGLWKPKGGEVLLQSQILDAHTVLDAARRYYVNNEIIIKLIDKLSKEIDKTPFQNNVIAQYQ</sequence>
<reference evidence="1" key="1">
    <citation type="submission" date="2020-05" db="EMBL/GenBank/DDBJ databases">
        <title>Phylogenomic resolution of chytrid fungi.</title>
        <authorList>
            <person name="Stajich J.E."/>
            <person name="Amses K."/>
            <person name="Simmons R."/>
            <person name="Seto K."/>
            <person name="Myers J."/>
            <person name="Bonds A."/>
            <person name="Quandt C.A."/>
            <person name="Barry K."/>
            <person name="Liu P."/>
            <person name="Grigoriev I."/>
            <person name="Longcore J.E."/>
            <person name="James T.Y."/>
        </authorList>
    </citation>
    <scope>NUCLEOTIDE SEQUENCE</scope>
    <source>
        <strain evidence="1">JEL0513</strain>
    </source>
</reference>
<organism evidence="1 2">
    <name type="scientific">Physocladia obscura</name>
    <dbReference type="NCBI Taxonomy" id="109957"/>
    <lineage>
        <taxon>Eukaryota</taxon>
        <taxon>Fungi</taxon>
        <taxon>Fungi incertae sedis</taxon>
        <taxon>Chytridiomycota</taxon>
        <taxon>Chytridiomycota incertae sedis</taxon>
        <taxon>Chytridiomycetes</taxon>
        <taxon>Chytridiales</taxon>
        <taxon>Chytriomycetaceae</taxon>
        <taxon>Physocladia</taxon>
    </lineage>
</organism>
<dbReference type="AlphaFoldDB" id="A0AAD5SUF5"/>
<feature type="non-terminal residue" evidence="1">
    <location>
        <position position="98"/>
    </location>
</feature>